<dbReference type="CDD" id="cd07012">
    <property type="entry name" value="PBP2_Bug_TTT"/>
    <property type="match status" value="1"/>
</dbReference>
<accession>A0ABZ0PLE8</accession>
<dbReference type="Proteomes" id="UP001305521">
    <property type="component" value="Chromosome"/>
</dbReference>
<dbReference type="InterPro" id="IPR042100">
    <property type="entry name" value="Bug_dom1"/>
</dbReference>
<dbReference type="PANTHER" id="PTHR42928:SF5">
    <property type="entry name" value="BLR1237 PROTEIN"/>
    <property type="match status" value="1"/>
</dbReference>
<dbReference type="Gene3D" id="3.40.190.150">
    <property type="entry name" value="Bordetella uptake gene, domain 1"/>
    <property type="match status" value="1"/>
</dbReference>
<organism evidence="3 4">
    <name type="scientific">Sediminicoccus rosea</name>
    <dbReference type="NCBI Taxonomy" id="1225128"/>
    <lineage>
        <taxon>Bacteria</taxon>
        <taxon>Pseudomonadati</taxon>
        <taxon>Pseudomonadota</taxon>
        <taxon>Alphaproteobacteria</taxon>
        <taxon>Acetobacterales</taxon>
        <taxon>Roseomonadaceae</taxon>
        <taxon>Sediminicoccus</taxon>
    </lineage>
</organism>
<evidence type="ECO:0000256" key="2">
    <source>
        <dbReference type="SAM" id="SignalP"/>
    </source>
</evidence>
<sequence length="324" mass="33439">MQRRLFLAAPALLAAAGAHAQAPAWPNRQPIRFVAGFPAGGLADAIGRLYAAPLGEALGTSIVVENRTGASGTLGADVVAKAAPDGFTLAVSHAIPFGFAPGVLPSMPYDPVADFTHLALLAEAPTVTVVLGRSPFTSMAQLLEAARTRPVRYGSSGVGSAEHITGAVVARAARATQLDHIPYRGTAPALQDLMAGQIDCLNAPITTLVGQLRDGSLRMLSTSSEARVPGFPDVPTLAELGYGQATHTQWIGISAPRGLPPAIAERIIAAVPPIAATPAIQARLTEFASAPRSPALYGPDFARFVAGFRDHWVAMARAEGIVAA</sequence>
<dbReference type="PIRSF" id="PIRSF017082">
    <property type="entry name" value="YflP"/>
    <property type="match status" value="1"/>
</dbReference>
<dbReference type="SUPFAM" id="SSF53850">
    <property type="entry name" value="Periplasmic binding protein-like II"/>
    <property type="match status" value="1"/>
</dbReference>
<feature type="chain" id="PRO_5045780948" evidence="2">
    <location>
        <begin position="21"/>
        <end position="324"/>
    </location>
</feature>
<comment type="similarity">
    <text evidence="1">Belongs to the UPF0065 (bug) family.</text>
</comment>
<reference evidence="3 4" key="1">
    <citation type="submission" date="2023-11" db="EMBL/GenBank/DDBJ databases">
        <title>Arctic aerobic anoxygenic photoheterotroph Sediminicoccus rosea KRV36 adapts its photosynthesis to long days of polar summer.</title>
        <authorList>
            <person name="Tomasch J."/>
            <person name="Kopejtka K."/>
            <person name="Bily T."/>
            <person name="Gardiner A.T."/>
            <person name="Gardian Z."/>
            <person name="Shivaramu S."/>
            <person name="Koblizek M."/>
            <person name="Engelhardt F."/>
            <person name="Kaftan D."/>
        </authorList>
    </citation>
    <scope>NUCLEOTIDE SEQUENCE [LARGE SCALE GENOMIC DNA]</scope>
    <source>
        <strain evidence="3 4">R-30</strain>
    </source>
</reference>
<name>A0ABZ0PLE8_9PROT</name>
<dbReference type="PANTHER" id="PTHR42928">
    <property type="entry name" value="TRICARBOXYLATE-BINDING PROTEIN"/>
    <property type="match status" value="1"/>
</dbReference>
<dbReference type="Gene3D" id="3.40.190.10">
    <property type="entry name" value="Periplasmic binding protein-like II"/>
    <property type="match status" value="1"/>
</dbReference>
<gene>
    <name evidence="3" type="ORF">R9Z33_06730</name>
</gene>
<dbReference type="InterPro" id="IPR005064">
    <property type="entry name" value="BUG"/>
</dbReference>
<keyword evidence="2" id="KW-0732">Signal</keyword>
<protein>
    <submittedName>
        <fullName evidence="3">Tripartite tricarboxylate transporter substrate binding protein</fullName>
    </submittedName>
</protein>
<keyword evidence="4" id="KW-1185">Reference proteome</keyword>
<evidence type="ECO:0000313" key="3">
    <source>
        <dbReference type="EMBL" id="WPB86566.1"/>
    </source>
</evidence>
<dbReference type="RefSeq" id="WP_318650538.1">
    <property type="nucleotide sequence ID" value="NZ_CP137852.1"/>
</dbReference>
<dbReference type="EMBL" id="CP137852">
    <property type="protein sequence ID" value="WPB86566.1"/>
    <property type="molecule type" value="Genomic_DNA"/>
</dbReference>
<dbReference type="Pfam" id="PF03401">
    <property type="entry name" value="TctC"/>
    <property type="match status" value="1"/>
</dbReference>
<evidence type="ECO:0000256" key="1">
    <source>
        <dbReference type="ARBA" id="ARBA00006987"/>
    </source>
</evidence>
<proteinExistence type="inferred from homology"/>
<evidence type="ECO:0000313" key="4">
    <source>
        <dbReference type="Proteomes" id="UP001305521"/>
    </source>
</evidence>
<feature type="signal peptide" evidence="2">
    <location>
        <begin position="1"/>
        <end position="20"/>
    </location>
</feature>